<keyword evidence="2" id="KW-0472">Membrane</keyword>
<dbReference type="PANTHER" id="PTHR45527">
    <property type="entry name" value="NONRIBOSOMAL PEPTIDE SYNTHETASE"/>
    <property type="match status" value="1"/>
</dbReference>
<keyword evidence="5" id="KW-1185">Reference proteome</keyword>
<organism evidence="4 5">
    <name type="scientific">Georgenia ruanii</name>
    <dbReference type="NCBI Taxonomy" id="348442"/>
    <lineage>
        <taxon>Bacteria</taxon>
        <taxon>Bacillati</taxon>
        <taxon>Actinomycetota</taxon>
        <taxon>Actinomycetes</taxon>
        <taxon>Micrococcales</taxon>
        <taxon>Bogoriellaceae</taxon>
        <taxon>Georgenia</taxon>
    </lineage>
</organism>
<dbReference type="InterPro" id="IPR012728">
    <property type="entry name" value="Pls/PosA_C"/>
</dbReference>
<dbReference type="Gene3D" id="2.160.10.10">
    <property type="entry name" value="Hexapeptide repeat proteins"/>
    <property type="match status" value="2"/>
</dbReference>
<evidence type="ECO:0000259" key="3">
    <source>
        <dbReference type="PROSITE" id="PS50075"/>
    </source>
</evidence>
<feature type="transmembrane region" description="Helical" evidence="2">
    <location>
        <begin position="1108"/>
        <end position="1130"/>
    </location>
</feature>
<dbReference type="InterPro" id="IPR045851">
    <property type="entry name" value="AMP-bd_C_sf"/>
</dbReference>
<dbReference type="NCBIfam" id="TIGR01733">
    <property type="entry name" value="AA-adenyl-dom"/>
    <property type="match status" value="1"/>
</dbReference>
<dbReference type="Pfam" id="PF13193">
    <property type="entry name" value="AMP-binding_C"/>
    <property type="match status" value="1"/>
</dbReference>
<reference evidence="4 5" key="1">
    <citation type="submission" date="2019-10" db="EMBL/GenBank/DDBJ databases">
        <title>Georgenia wutianyii sp. nov. and Georgenia yuyongxinii sp. nov. isolated from plateau pika (Ochotona curzoniae) in the Qinghai-Tibet plateau of China.</title>
        <authorList>
            <person name="Tian Z."/>
        </authorList>
    </citation>
    <scope>NUCLEOTIDE SEQUENCE [LARGE SCALE GENOMIC DNA]</scope>
    <source>
        <strain evidence="4 5">JCM 15130</strain>
    </source>
</reference>
<dbReference type="Pfam" id="PF14602">
    <property type="entry name" value="Hexapep_2"/>
    <property type="match status" value="2"/>
</dbReference>
<gene>
    <name evidence="4" type="ORF">GB882_04305</name>
</gene>
<dbReference type="PROSITE" id="PS50075">
    <property type="entry name" value="CARRIER"/>
    <property type="match status" value="1"/>
</dbReference>
<evidence type="ECO:0000256" key="2">
    <source>
        <dbReference type="SAM" id="Phobius"/>
    </source>
</evidence>
<dbReference type="FunFam" id="3.40.50.980:FF:000001">
    <property type="entry name" value="Non-ribosomal peptide synthetase"/>
    <property type="match status" value="1"/>
</dbReference>
<evidence type="ECO:0000313" key="4">
    <source>
        <dbReference type="EMBL" id="MPV87877.1"/>
    </source>
</evidence>
<comment type="caution">
    <text evidence="4">The sequence shown here is derived from an EMBL/GenBank/DDBJ whole genome shotgun (WGS) entry which is preliminary data.</text>
</comment>
<dbReference type="SUPFAM" id="SSF47336">
    <property type="entry name" value="ACP-like"/>
    <property type="match status" value="1"/>
</dbReference>
<evidence type="ECO:0000313" key="5">
    <source>
        <dbReference type="Proteomes" id="UP000429644"/>
    </source>
</evidence>
<feature type="region of interest" description="Disordered" evidence="1">
    <location>
        <begin position="486"/>
        <end position="512"/>
    </location>
</feature>
<feature type="transmembrane region" description="Helical" evidence="2">
    <location>
        <begin position="854"/>
        <end position="876"/>
    </location>
</feature>
<dbReference type="NCBIfam" id="TIGR02353">
    <property type="entry name" value="NRPS_term_dom"/>
    <property type="match status" value="1"/>
</dbReference>
<evidence type="ECO:0000256" key="1">
    <source>
        <dbReference type="SAM" id="MobiDB-lite"/>
    </source>
</evidence>
<dbReference type="OrthoDB" id="2472181at2"/>
<keyword evidence="2" id="KW-1133">Transmembrane helix</keyword>
<dbReference type="EMBL" id="WHPD01000943">
    <property type="protein sequence ID" value="MPV87877.1"/>
    <property type="molecule type" value="Genomic_DNA"/>
</dbReference>
<dbReference type="Gene3D" id="1.10.1200.10">
    <property type="entry name" value="ACP-like"/>
    <property type="match status" value="1"/>
</dbReference>
<accession>A0A7J9UTC9</accession>
<dbReference type="InterPro" id="IPR025110">
    <property type="entry name" value="AMP-bd_C"/>
</dbReference>
<dbReference type="InterPro" id="IPR010071">
    <property type="entry name" value="AA_adenyl_dom"/>
</dbReference>
<dbReference type="GO" id="GO:0043041">
    <property type="term" value="P:amino acid activation for nonribosomal peptide biosynthetic process"/>
    <property type="evidence" value="ECO:0007669"/>
    <property type="project" value="TreeGrafter"/>
</dbReference>
<dbReference type="SUPFAM" id="SSF56801">
    <property type="entry name" value="Acetyl-CoA synthetase-like"/>
    <property type="match status" value="1"/>
</dbReference>
<protein>
    <submittedName>
        <fullName evidence="4">Amino acid adenylation domain-containing protein</fullName>
    </submittedName>
</protein>
<dbReference type="Pfam" id="PF00550">
    <property type="entry name" value="PP-binding"/>
    <property type="match status" value="1"/>
</dbReference>
<dbReference type="InterPro" id="IPR001451">
    <property type="entry name" value="Hexapep"/>
</dbReference>
<dbReference type="PROSITE" id="PS00455">
    <property type="entry name" value="AMP_BINDING"/>
    <property type="match status" value="1"/>
</dbReference>
<dbReference type="CDD" id="cd05930">
    <property type="entry name" value="A_NRPS"/>
    <property type="match status" value="1"/>
</dbReference>
<dbReference type="InterPro" id="IPR011004">
    <property type="entry name" value="Trimer_LpxA-like_sf"/>
</dbReference>
<dbReference type="Pfam" id="PF00501">
    <property type="entry name" value="AMP-binding"/>
    <property type="match status" value="1"/>
</dbReference>
<dbReference type="InterPro" id="IPR036736">
    <property type="entry name" value="ACP-like_sf"/>
</dbReference>
<name>A0A7J9UTC9_9MICO</name>
<feature type="transmembrane region" description="Helical" evidence="2">
    <location>
        <begin position="1136"/>
        <end position="1159"/>
    </location>
</feature>
<dbReference type="SUPFAM" id="SSF51161">
    <property type="entry name" value="Trimeric LpxA-like enzymes"/>
    <property type="match status" value="3"/>
</dbReference>
<feature type="region of interest" description="Disordered" evidence="1">
    <location>
        <begin position="1300"/>
        <end position="1324"/>
    </location>
</feature>
<dbReference type="InterPro" id="IPR009081">
    <property type="entry name" value="PP-bd_ACP"/>
</dbReference>
<dbReference type="GO" id="GO:0005737">
    <property type="term" value="C:cytoplasm"/>
    <property type="evidence" value="ECO:0007669"/>
    <property type="project" value="TreeGrafter"/>
</dbReference>
<dbReference type="InterPro" id="IPR000873">
    <property type="entry name" value="AMP-dep_synth/lig_dom"/>
</dbReference>
<feature type="domain" description="Carrier" evidence="3">
    <location>
        <begin position="510"/>
        <end position="587"/>
    </location>
</feature>
<dbReference type="Gene3D" id="3.40.50.12780">
    <property type="entry name" value="N-terminal domain of ligase-like"/>
    <property type="match status" value="1"/>
</dbReference>
<proteinExistence type="predicted"/>
<feature type="transmembrane region" description="Helical" evidence="2">
    <location>
        <begin position="654"/>
        <end position="675"/>
    </location>
</feature>
<dbReference type="InterPro" id="IPR020845">
    <property type="entry name" value="AMP-binding_CS"/>
</dbReference>
<sequence>MESLFEETCDRLRRPDGSSPLAVDAPEEALTYDELDRRANGLARYLLAGGTRPGDRVALLLDHAVSAYTAMLAVLKLRAAYVPLDAGFPDDRIDYIVADAGATTVLTVSHLRERLTRTGARVVCLDEAAPALATAEDSRLQPGPAGGAAEELAYIIYTSGSTGRPKGVAVEHASICNFVRVAAEVYGYDPTDRVYQGMTIAFDFSVEEIWVPWMVGATLVPRPQGGSLLGLELATFLRERRVTAMCCVPTLLATLEEDLPELRFLLVSGEACPRDLIVRWHRDGRRFLNVYGPTEATVTATWDVVDPDEPVTLGVPLPTYSAVILHPEEARALPPGEMGEIGIAGVGLARGYVGRDDLTRKAFIPDFLGMPDNPTGRIYRTGDLGRLDEHGRIEYHGRIDTQVKVRGYRIELSEIESVLLQAPGVAQAVVSTHEPRPGVVELAAYYTARRDAPAAEDELVRRLRERLPAYMVPAYLERLETIPMLPSGKADRKSLPPPTRRGAPEGDVVPPATPTEEALARELAEVLGLDRVSVEAHFFEDLGLNSLLLAHFAARVRQHTTLPPLAIQDLYQHPTVRQLAEVSDAAAEDATDLADAAEEPEPVAQVGAGAFVLCGALQTALVLAYSYLLALGAVVGYNWVAAGTGLVDMWVRSVSFGMGTVLATALVPVALKWLLVGRWTEGELPVWSLRYVRFWFLKATLTINPMRFFVATPLYPLYLRALGAHIGRDVTILTTAPVGCPDLLTVGDRTVIRKDTDVRCYRAEAGRIQTGRVTIGRDVLVGEHSVIEIGTEMGDRSQLGHTSSLHRGQRVPAGEHWHGSPARRTATDYDVVPPVPRGAGRRAAYGVMVVLNRLGLVAPVGFLLLAMGGTNFYAYANLGHIQANRAEFWVVLLVAATVLYFGGLAAMLVAVVTVPRLLSRFVVPGRTYPLYGFAYAAHRAVWRLTNNRFLMRISGDSSLVVHYLRLLGYHQPGLVQTGSNFGVALQHVNPHLTVIGSGTMISDALSVMNADYSSTSFRVSTAAIGARNFLGNNINFPAGARVGDNCLLATKVMVPVDGPLREGVGLLGSPPFEIPRTVDRDRSFDDRRTPEGLAAALPGKNRHNAGTLALYLLAQWVRMVLALLAIAVGAGTADDVGALAVVGAGVALVLFTVGSSVLLENASRRFRPLEPLFCSIYDARFWRHERHWKFFGESAAIFNGTPFKPLVWRLLGVRIGRRVFDDGAGIVEKTLVSIGDRATLNAGSDIQCHSMEDGAFKMEAIEIGPDTTLGVRAFVHYGVTLERGATLAADSFLMKGTDVPEGTRYGGNPARPLSRMPVPAQRRA</sequence>
<dbReference type="Proteomes" id="UP000429644">
    <property type="component" value="Unassembled WGS sequence"/>
</dbReference>
<dbReference type="InterPro" id="IPR042099">
    <property type="entry name" value="ANL_N_sf"/>
</dbReference>
<dbReference type="GO" id="GO:0031177">
    <property type="term" value="F:phosphopantetheine binding"/>
    <property type="evidence" value="ECO:0007669"/>
    <property type="project" value="TreeGrafter"/>
</dbReference>
<dbReference type="Gene3D" id="3.30.300.30">
    <property type="match status" value="1"/>
</dbReference>
<keyword evidence="2" id="KW-0812">Transmembrane</keyword>
<feature type="transmembrane region" description="Helical" evidence="2">
    <location>
        <begin position="888"/>
        <end position="912"/>
    </location>
</feature>
<dbReference type="GO" id="GO:0044550">
    <property type="term" value="P:secondary metabolite biosynthetic process"/>
    <property type="evidence" value="ECO:0007669"/>
    <property type="project" value="TreeGrafter"/>
</dbReference>
<feature type="transmembrane region" description="Helical" evidence="2">
    <location>
        <begin position="622"/>
        <end position="642"/>
    </location>
</feature>
<dbReference type="PANTHER" id="PTHR45527:SF1">
    <property type="entry name" value="FATTY ACID SYNTHASE"/>
    <property type="match status" value="1"/>
</dbReference>